<dbReference type="GO" id="GO:0016740">
    <property type="term" value="F:transferase activity"/>
    <property type="evidence" value="ECO:0007669"/>
    <property type="project" value="UniProtKB-KW"/>
</dbReference>
<dbReference type="SUPFAM" id="SSF53448">
    <property type="entry name" value="Nucleotide-diphospho-sugar transferases"/>
    <property type="match status" value="1"/>
</dbReference>
<keyword evidence="3" id="KW-0808">Transferase</keyword>
<organism evidence="3 4">
    <name type="scientific">Bacteroides fragilis str. 3988T(B)14</name>
    <dbReference type="NCBI Taxonomy" id="1339315"/>
    <lineage>
        <taxon>Bacteria</taxon>
        <taxon>Pseudomonadati</taxon>
        <taxon>Bacteroidota</taxon>
        <taxon>Bacteroidia</taxon>
        <taxon>Bacteroidales</taxon>
        <taxon>Bacteroidaceae</taxon>
        <taxon>Bacteroides</taxon>
    </lineage>
</organism>
<keyword evidence="1" id="KW-0812">Transmembrane</keyword>
<comment type="caution">
    <text evidence="3">The sequence shown here is derived from an EMBL/GenBank/DDBJ whole genome shotgun (WGS) entry which is preliminary data.</text>
</comment>
<reference evidence="3 4" key="1">
    <citation type="submission" date="2014-02" db="EMBL/GenBank/DDBJ databases">
        <authorList>
            <person name="Sears C."/>
            <person name="Carroll K."/>
            <person name="Sack B.R."/>
            <person name="Qadri F."/>
            <person name="Myers L.L."/>
            <person name="Chung G.-T."/>
            <person name="Escheverria P."/>
            <person name="Fraser C.M."/>
            <person name="Sadzewicz L."/>
            <person name="Shefchek K.A."/>
            <person name="Tallon L."/>
            <person name="Das S.P."/>
            <person name="Daugherty S."/>
            <person name="Mongodin E.F."/>
        </authorList>
    </citation>
    <scope>NUCLEOTIDE SEQUENCE [LARGE SCALE GENOMIC DNA]</scope>
    <source>
        <strain evidence="4">3988T(B)14</strain>
    </source>
</reference>
<feature type="transmembrane region" description="Helical" evidence="1">
    <location>
        <begin position="253"/>
        <end position="272"/>
    </location>
</feature>
<dbReference type="AlphaFoldDB" id="A0A015W7V1"/>
<dbReference type="InterPro" id="IPR029044">
    <property type="entry name" value="Nucleotide-diphossugar_trans"/>
</dbReference>
<dbReference type="PATRIC" id="fig|1339315.3.peg.484"/>
<dbReference type="Pfam" id="PF00535">
    <property type="entry name" value="Glycos_transf_2"/>
    <property type="match status" value="1"/>
</dbReference>
<dbReference type="EMBL" id="JGCY01000142">
    <property type="protein sequence ID" value="EXY76555.1"/>
    <property type="molecule type" value="Genomic_DNA"/>
</dbReference>
<dbReference type="InterPro" id="IPR001173">
    <property type="entry name" value="Glyco_trans_2-like"/>
</dbReference>
<gene>
    <name evidence="3" type="ORF">M124_4556</name>
</gene>
<dbReference type="Proteomes" id="UP000020529">
    <property type="component" value="Unassembled WGS sequence"/>
</dbReference>
<name>A0A015W7V1_BACFG</name>
<dbReference type="CDD" id="cd04186">
    <property type="entry name" value="GT_2_like_c"/>
    <property type="match status" value="1"/>
</dbReference>
<dbReference type="PANTHER" id="PTHR43179">
    <property type="entry name" value="RHAMNOSYLTRANSFERASE WBBL"/>
    <property type="match status" value="1"/>
</dbReference>
<keyword evidence="1" id="KW-0472">Membrane</keyword>
<evidence type="ECO:0000313" key="4">
    <source>
        <dbReference type="Proteomes" id="UP000020529"/>
    </source>
</evidence>
<protein>
    <submittedName>
        <fullName evidence="3">Glycosyl transferase 2 family protein</fullName>
    </submittedName>
</protein>
<keyword evidence="1" id="KW-1133">Transmembrane helix</keyword>
<dbReference type="Gene3D" id="3.90.550.10">
    <property type="entry name" value="Spore Coat Polysaccharide Biosynthesis Protein SpsA, Chain A"/>
    <property type="match status" value="1"/>
</dbReference>
<evidence type="ECO:0000256" key="1">
    <source>
        <dbReference type="SAM" id="Phobius"/>
    </source>
</evidence>
<dbReference type="PANTHER" id="PTHR43179:SF7">
    <property type="entry name" value="RHAMNOSYLTRANSFERASE WBBL"/>
    <property type="match status" value="1"/>
</dbReference>
<sequence length="303" mass="34611">MVDVSIIIVSYNTAELLENCINSIVEKTQNISYEVIVVDNDSCDNSISLLYEKFDWVKVIVSKKNLGFGRANNLGIEVASGRNILFLNSDTILINNAIKILSDFLDGNNAVGACGGNLFDANCLPTQSFTRIFPGIIWELNYITLNIFPKLFYGKNLHFNYSGKNIKVARVSGADMMVPKRVLDVIGSFDPAFFLYSEETDLAYRITRSGYKIMSIYDAQIIHLEGQSCSFSLKKTRWGMVSRNLFLRKRYRFTFLVYLCNLLHYLVCLIFLCRNLVFRRDSGDSQSIWYEIKNLHKSGSMNY</sequence>
<accession>A0A015W7V1</accession>
<proteinExistence type="predicted"/>
<evidence type="ECO:0000313" key="3">
    <source>
        <dbReference type="EMBL" id="EXY76555.1"/>
    </source>
</evidence>
<evidence type="ECO:0000259" key="2">
    <source>
        <dbReference type="Pfam" id="PF00535"/>
    </source>
</evidence>
<feature type="domain" description="Glycosyltransferase 2-like" evidence="2">
    <location>
        <begin position="5"/>
        <end position="118"/>
    </location>
</feature>
<dbReference type="RefSeq" id="WP_005785500.1">
    <property type="nucleotide sequence ID" value="NZ_JGCY01000142.1"/>
</dbReference>